<keyword evidence="1" id="KW-0677">Repeat</keyword>
<keyword evidence="2 3" id="KW-0040">ANK repeat</keyword>
<dbReference type="InterPro" id="IPR002110">
    <property type="entry name" value="Ankyrin_rpt"/>
</dbReference>
<name>A0A9D1TPV9_9BACT</name>
<dbReference type="InterPro" id="IPR051637">
    <property type="entry name" value="Ank_repeat_dom-contain_49"/>
</dbReference>
<dbReference type="PANTHER" id="PTHR24180">
    <property type="entry name" value="CYCLIN-DEPENDENT KINASE INHIBITOR 2C-RELATED"/>
    <property type="match status" value="1"/>
</dbReference>
<evidence type="ECO:0000313" key="5">
    <source>
        <dbReference type="Proteomes" id="UP000886752"/>
    </source>
</evidence>
<sequence length="585" mass="65265">MKVTEKSGGKNDRKSGRQETASWAVLFEAVRTGDMETVQRELDRGVPVNSTNASGQTALFLCRDRSVAKLLLDRGADMEWEDHEGRTPLFAVLSTDVADLLAGRGADTNHRDREGRTPIFYARTEAEAELLLDHDAFVFYRDIHGETILVQTRDTDLFRLYLEEGADPCVCTAAGVPLLVCVAREDRRDLVELLLRYKCLRKQKLKRKERIFLKAYLSQAPCQVLLKLVEYNDMKQVRWLVELGAGLQARDRQGQGVLHKACTGAMVRYLLDHGADPLVVDNEGNTPLHMSTVCSDAEAVELLLQHGLDVNARNAAGRTPLFASYDGSATSVLLQHHADLHARDRLGYTALMRCDIGTDTMEVLLGAGLDIDARDNNGETALMHMHYDFQLEFLLDHGADINATDNKGWTVLMQMAVRPCLGRRKAELMKFLLERGADPNIKDKEGCSVLMHALRRHRYWAEIQVLADHGADARVVDKEGRGVLHHCLMYSWPEHVPDLLAMGADPNLRDAAGKTPLVLLLEKGNTKSAATLWARGARCTPEECVRACQMALENNLCDRDELQAFFRETGWDLELLLPEGTASGS</sequence>
<gene>
    <name evidence="4" type="ORF">H9894_01415</name>
</gene>
<dbReference type="PANTHER" id="PTHR24180:SF45">
    <property type="entry name" value="POLY [ADP-RIBOSE] POLYMERASE TANKYRASE"/>
    <property type="match status" value="1"/>
</dbReference>
<dbReference type="SUPFAM" id="SSF48403">
    <property type="entry name" value="Ankyrin repeat"/>
    <property type="match status" value="3"/>
</dbReference>
<dbReference type="Pfam" id="PF12796">
    <property type="entry name" value="Ank_2"/>
    <property type="match status" value="3"/>
</dbReference>
<dbReference type="Proteomes" id="UP000886752">
    <property type="component" value="Unassembled WGS sequence"/>
</dbReference>
<protein>
    <submittedName>
        <fullName evidence="4">Ankyrin repeat domain-containing protein</fullName>
    </submittedName>
</protein>
<dbReference type="PROSITE" id="PS50088">
    <property type="entry name" value="ANK_REPEAT"/>
    <property type="match status" value="1"/>
</dbReference>
<dbReference type="InterPro" id="IPR036770">
    <property type="entry name" value="Ankyrin_rpt-contain_sf"/>
</dbReference>
<proteinExistence type="predicted"/>
<reference evidence="4" key="2">
    <citation type="submission" date="2021-04" db="EMBL/GenBank/DDBJ databases">
        <authorList>
            <person name="Gilroy R."/>
        </authorList>
    </citation>
    <scope>NUCLEOTIDE SEQUENCE</scope>
    <source>
        <strain evidence="4">ChiHecec2B26-446</strain>
    </source>
</reference>
<dbReference type="AlphaFoldDB" id="A0A9D1TPV9"/>
<feature type="repeat" description="ANK" evidence="3">
    <location>
        <begin position="283"/>
        <end position="315"/>
    </location>
</feature>
<organism evidence="4 5">
    <name type="scientific">Candidatus Desulfovibrio intestinipullorum</name>
    <dbReference type="NCBI Taxonomy" id="2838536"/>
    <lineage>
        <taxon>Bacteria</taxon>
        <taxon>Pseudomonadati</taxon>
        <taxon>Thermodesulfobacteriota</taxon>
        <taxon>Desulfovibrionia</taxon>
        <taxon>Desulfovibrionales</taxon>
        <taxon>Desulfovibrionaceae</taxon>
        <taxon>Desulfovibrio</taxon>
    </lineage>
</organism>
<dbReference type="SMART" id="SM00248">
    <property type="entry name" value="ANK"/>
    <property type="match status" value="11"/>
</dbReference>
<dbReference type="Gene3D" id="1.25.40.20">
    <property type="entry name" value="Ankyrin repeat-containing domain"/>
    <property type="match status" value="5"/>
</dbReference>
<dbReference type="PROSITE" id="PS50297">
    <property type="entry name" value="ANK_REP_REGION"/>
    <property type="match status" value="1"/>
</dbReference>
<evidence type="ECO:0000313" key="4">
    <source>
        <dbReference type="EMBL" id="HIV99840.1"/>
    </source>
</evidence>
<dbReference type="EMBL" id="DXHV01000017">
    <property type="protein sequence ID" value="HIV99840.1"/>
    <property type="molecule type" value="Genomic_DNA"/>
</dbReference>
<evidence type="ECO:0000256" key="1">
    <source>
        <dbReference type="ARBA" id="ARBA00022737"/>
    </source>
</evidence>
<evidence type="ECO:0000256" key="2">
    <source>
        <dbReference type="ARBA" id="ARBA00023043"/>
    </source>
</evidence>
<comment type="caution">
    <text evidence="4">The sequence shown here is derived from an EMBL/GenBank/DDBJ whole genome shotgun (WGS) entry which is preliminary data.</text>
</comment>
<reference evidence="4" key="1">
    <citation type="journal article" date="2021" name="PeerJ">
        <title>Extensive microbial diversity within the chicken gut microbiome revealed by metagenomics and culture.</title>
        <authorList>
            <person name="Gilroy R."/>
            <person name="Ravi A."/>
            <person name="Getino M."/>
            <person name="Pursley I."/>
            <person name="Horton D.L."/>
            <person name="Alikhan N.F."/>
            <person name="Baker D."/>
            <person name="Gharbi K."/>
            <person name="Hall N."/>
            <person name="Watson M."/>
            <person name="Adriaenssens E.M."/>
            <person name="Foster-Nyarko E."/>
            <person name="Jarju S."/>
            <person name="Secka A."/>
            <person name="Antonio M."/>
            <person name="Oren A."/>
            <person name="Chaudhuri R.R."/>
            <person name="La Ragione R."/>
            <person name="Hildebrand F."/>
            <person name="Pallen M.J."/>
        </authorList>
    </citation>
    <scope>NUCLEOTIDE SEQUENCE</scope>
    <source>
        <strain evidence="4">ChiHecec2B26-446</strain>
    </source>
</reference>
<accession>A0A9D1TPV9</accession>
<evidence type="ECO:0000256" key="3">
    <source>
        <dbReference type="PROSITE-ProRule" id="PRU00023"/>
    </source>
</evidence>